<keyword evidence="5 7" id="KW-1133">Transmembrane helix</keyword>
<evidence type="ECO:0000313" key="9">
    <source>
        <dbReference type="EMBL" id="GGO80566.1"/>
    </source>
</evidence>
<dbReference type="Pfam" id="PF07690">
    <property type="entry name" value="MFS_1"/>
    <property type="match status" value="1"/>
</dbReference>
<feature type="transmembrane region" description="Helical" evidence="7">
    <location>
        <begin position="373"/>
        <end position="393"/>
    </location>
</feature>
<dbReference type="PANTHER" id="PTHR23517:SF13">
    <property type="entry name" value="MAJOR FACILITATOR SUPERFAMILY MFS_1"/>
    <property type="match status" value="1"/>
</dbReference>
<keyword evidence="3" id="KW-1003">Cell membrane</keyword>
<keyword evidence="2" id="KW-0813">Transport</keyword>
<dbReference type="RefSeq" id="WP_229698066.1">
    <property type="nucleotide sequence ID" value="NZ_BMMS01000001.1"/>
</dbReference>
<dbReference type="InterPro" id="IPR050171">
    <property type="entry name" value="MFS_Transporters"/>
</dbReference>
<name>A0A917ZD08_9ACTN</name>
<dbReference type="Proteomes" id="UP000641932">
    <property type="component" value="Unassembled WGS sequence"/>
</dbReference>
<gene>
    <name evidence="9" type="ORF">GCM10012280_02780</name>
</gene>
<comment type="subcellular location">
    <subcellularLocation>
        <location evidence="1">Cell membrane</location>
        <topology evidence="1">Multi-pass membrane protein</topology>
    </subcellularLocation>
</comment>
<feature type="transmembrane region" description="Helical" evidence="7">
    <location>
        <begin position="47"/>
        <end position="70"/>
    </location>
</feature>
<evidence type="ECO:0000256" key="2">
    <source>
        <dbReference type="ARBA" id="ARBA00022448"/>
    </source>
</evidence>
<feature type="transmembrane region" description="Helical" evidence="7">
    <location>
        <begin position="254"/>
        <end position="273"/>
    </location>
</feature>
<feature type="transmembrane region" description="Helical" evidence="7">
    <location>
        <begin position="107"/>
        <end position="129"/>
    </location>
</feature>
<evidence type="ECO:0000256" key="4">
    <source>
        <dbReference type="ARBA" id="ARBA00022692"/>
    </source>
</evidence>
<dbReference type="AlphaFoldDB" id="A0A917ZD08"/>
<feature type="transmembrane region" description="Helical" evidence="7">
    <location>
        <begin position="217"/>
        <end position="242"/>
    </location>
</feature>
<accession>A0A917ZD08</accession>
<reference evidence="9" key="1">
    <citation type="journal article" date="2014" name="Int. J. Syst. Evol. Microbiol.">
        <title>Complete genome sequence of Corynebacterium casei LMG S-19264T (=DSM 44701T), isolated from a smear-ripened cheese.</title>
        <authorList>
            <consortium name="US DOE Joint Genome Institute (JGI-PGF)"/>
            <person name="Walter F."/>
            <person name="Albersmeier A."/>
            <person name="Kalinowski J."/>
            <person name="Ruckert C."/>
        </authorList>
    </citation>
    <scope>NUCLEOTIDE SEQUENCE</scope>
    <source>
        <strain evidence="9">CGMCC 4.7201</strain>
    </source>
</reference>
<dbReference type="EMBL" id="BMMS01000001">
    <property type="protein sequence ID" value="GGO80566.1"/>
    <property type="molecule type" value="Genomic_DNA"/>
</dbReference>
<dbReference type="GO" id="GO:0022857">
    <property type="term" value="F:transmembrane transporter activity"/>
    <property type="evidence" value="ECO:0007669"/>
    <property type="project" value="InterPro"/>
</dbReference>
<keyword evidence="6 7" id="KW-0472">Membrane</keyword>
<organism evidence="9 10">
    <name type="scientific">Wenjunlia tyrosinilytica</name>
    <dbReference type="NCBI Taxonomy" id="1544741"/>
    <lineage>
        <taxon>Bacteria</taxon>
        <taxon>Bacillati</taxon>
        <taxon>Actinomycetota</taxon>
        <taxon>Actinomycetes</taxon>
        <taxon>Kitasatosporales</taxon>
        <taxon>Streptomycetaceae</taxon>
        <taxon>Wenjunlia</taxon>
    </lineage>
</organism>
<feature type="transmembrane region" description="Helical" evidence="7">
    <location>
        <begin position="82"/>
        <end position="101"/>
    </location>
</feature>
<dbReference type="InterPro" id="IPR011701">
    <property type="entry name" value="MFS"/>
</dbReference>
<proteinExistence type="predicted"/>
<sequence>MDHAPSDPPPRGTRSAAAAAAFALWSTMTGTTIPTPLYPLYERAFDFSSLTVTVVFAVYAIGVVVGLLAFGRLSDQIGRRPVMAIAALLSAFAAGVFLAAQDVTVMLVGRVFSGFAAALITGSATAAITELMPSGGRVGPATVALFANMGGLASGTLLAGILADAAPWPLRTPWVVSLALSLIALAWVLAGRESAEFRSGFELRWQRLRIPQEIRGAFLRSAMAAGAGFAVLGVLTSVTGLFLGTVLHSTSHTLTGAVVFTAFLCTALGQLLVRLFRPSTALTVACAGLIAAAALIATAMAVESLAPLFAGAAVVGLATGMAVGHGVSTIATRVAAERRGEAFSTFFAILYTMLALPAVGVGVLIELTSLRPAGGIFSGLVALLALAVLVSLGRRKRAR</sequence>
<comment type="caution">
    <text evidence="9">The sequence shown here is derived from an EMBL/GenBank/DDBJ whole genome shotgun (WGS) entry which is preliminary data.</text>
</comment>
<feature type="transmembrane region" description="Helical" evidence="7">
    <location>
        <begin position="308"/>
        <end position="331"/>
    </location>
</feature>
<dbReference type="PANTHER" id="PTHR23517">
    <property type="entry name" value="RESISTANCE PROTEIN MDTM, PUTATIVE-RELATED-RELATED"/>
    <property type="match status" value="1"/>
</dbReference>
<feature type="transmembrane region" description="Helical" evidence="7">
    <location>
        <begin position="343"/>
        <end position="367"/>
    </location>
</feature>
<reference evidence="9" key="2">
    <citation type="submission" date="2020-09" db="EMBL/GenBank/DDBJ databases">
        <authorList>
            <person name="Sun Q."/>
            <person name="Zhou Y."/>
        </authorList>
    </citation>
    <scope>NUCLEOTIDE SEQUENCE</scope>
    <source>
        <strain evidence="9">CGMCC 4.7201</strain>
    </source>
</reference>
<dbReference type="InterPro" id="IPR020846">
    <property type="entry name" value="MFS_dom"/>
</dbReference>
<feature type="transmembrane region" description="Helical" evidence="7">
    <location>
        <begin position="141"/>
        <end position="162"/>
    </location>
</feature>
<feature type="transmembrane region" description="Helical" evidence="7">
    <location>
        <begin position="280"/>
        <end position="302"/>
    </location>
</feature>
<feature type="transmembrane region" description="Helical" evidence="7">
    <location>
        <begin position="174"/>
        <end position="190"/>
    </location>
</feature>
<evidence type="ECO:0000313" key="10">
    <source>
        <dbReference type="Proteomes" id="UP000641932"/>
    </source>
</evidence>
<dbReference type="InterPro" id="IPR036259">
    <property type="entry name" value="MFS_trans_sf"/>
</dbReference>
<evidence type="ECO:0000256" key="6">
    <source>
        <dbReference type="ARBA" id="ARBA00023136"/>
    </source>
</evidence>
<feature type="domain" description="Major facilitator superfamily (MFS) profile" evidence="8">
    <location>
        <begin position="16"/>
        <end position="399"/>
    </location>
</feature>
<evidence type="ECO:0000256" key="7">
    <source>
        <dbReference type="SAM" id="Phobius"/>
    </source>
</evidence>
<evidence type="ECO:0000256" key="3">
    <source>
        <dbReference type="ARBA" id="ARBA00022475"/>
    </source>
</evidence>
<evidence type="ECO:0000256" key="1">
    <source>
        <dbReference type="ARBA" id="ARBA00004651"/>
    </source>
</evidence>
<keyword evidence="4 7" id="KW-0812">Transmembrane</keyword>
<protein>
    <submittedName>
        <fullName evidence="9">MFS transporter</fullName>
    </submittedName>
</protein>
<evidence type="ECO:0000259" key="8">
    <source>
        <dbReference type="PROSITE" id="PS50850"/>
    </source>
</evidence>
<dbReference type="SUPFAM" id="SSF103473">
    <property type="entry name" value="MFS general substrate transporter"/>
    <property type="match status" value="1"/>
</dbReference>
<dbReference type="Gene3D" id="1.20.1250.20">
    <property type="entry name" value="MFS general substrate transporter like domains"/>
    <property type="match status" value="1"/>
</dbReference>
<dbReference type="PROSITE" id="PS50850">
    <property type="entry name" value="MFS"/>
    <property type="match status" value="1"/>
</dbReference>
<keyword evidence="10" id="KW-1185">Reference proteome</keyword>
<evidence type="ECO:0000256" key="5">
    <source>
        <dbReference type="ARBA" id="ARBA00022989"/>
    </source>
</evidence>
<dbReference type="GO" id="GO:0005886">
    <property type="term" value="C:plasma membrane"/>
    <property type="evidence" value="ECO:0007669"/>
    <property type="project" value="UniProtKB-SubCell"/>
</dbReference>